<evidence type="ECO:0000256" key="4">
    <source>
        <dbReference type="ARBA" id="ARBA00022475"/>
    </source>
</evidence>
<keyword evidence="12" id="KW-1185">Reference proteome</keyword>
<dbReference type="AlphaFoldDB" id="A0AAD3XCN6"/>
<dbReference type="FunFam" id="1.20.1280.290:FF:000003">
    <property type="entry name" value="Bidirectional sugar transporter SWEET"/>
    <property type="match status" value="1"/>
</dbReference>
<organism evidence="11 12">
    <name type="scientific">Nepenthes gracilis</name>
    <name type="common">Slender pitcher plant</name>
    <dbReference type="NCBI Taxonomy" id="150966"/>
    <lineage>
        <taxon>Eukaryota</taxon>
        <taxon>Viridiplantae</taxon>
        <taxon>Streptophyta</taxon>
        <taxon>Embryophyta</taxon>
        <taxon>Tracheophyta</taxon>
        <taxon>Spermatophyta</taxon>
        <taxon>Magnoliopsida</taxon>
        <taxon>eudicotyledons</taxon>
        <taxon>Gunneridae</taxon>
        <taxon>Pentapetalae</taxon>
        <taxon>Caryophyllales</taxon>
        <taxon>Nepenthaceae</taxon>
        <taxon>Nepenthes</taxon>
    </lineage>
</organism>
<evidence type="ECO:0000313" key="12">
    <source>
        <dbReference type="Proteomes" id="UP001279734"/>
    </source>
</evidence>
<name>A0AAD3XCN6_NEPGR</name>
<feature type="transmembrane region" description="Helical" evidence="10">
    <location>
        <begin position="49"/>
        <end position="72"/>
    </location>
</feature>
<proteinExistence type="inferred from homology"/>
<dbReference type="InterPro" id="IPR047664">
    <property type="entry name" value="SWEET"/>
</dbReference>
<feature type="transmembrane region" description="Helical" evidence="10">
    <location>
        <begin position="12"/>
        <end position="37"/>
    </location>
</feature>
<feature type="transmembrane region" description="Helical" evidence="10">
    <location>
        <begin position="137"/>
        <end position="158"/>
    </location>
</feature>
<comment type="similarity">
    <text evidence="2 10">Belongs to the SWEET sugar transporter family.</text>
</comment>
<keyword evidence="3 10" id="KW-0813">Transport</keyword>
<evidence type="ECO:0000256" key="7">
    <source>
        <dbReference type="ARBA" id="ARBA00022737"/>
    </source>
</evidence>
<feature type="transmembrane region" description="Helical" evidence="10">
    <location>
        <begin position="78"/>
        <end position="98"/>
    </location>
</feature>
<keyword evidence="9 10" id="KW-0472">Membrane</keyword>
<dbReference type="GO" id="GO:0005886">
    <property type="term" value="C:plasma membrane"/>
    <property type="evidence" value="ECO:0007669"/>
    <property type="project" value="UniProtKB-SubCell"/>
</dbReference>
<evidence type="ECO:0000313" key="11">
    <source>
        <dbReference type="EMBL" id="GMH01124.1"/>
    </source>
</evidence>
<comment type="caution">
    <text evidence="11">The sequence shown here is derived from an EMBL/GenBank/DDBJ whole genome shotgun (WGS) entry which is preliminary data.</text>
</comment>
<dbReference type="GO" id="GO:0051119">
    <property type="term" value="F:sugar transmembrane transporter activity"/>
    <property type="evidence" value="ECO:0007669"/>
    <property type="project" value="InterPro"/>
</dbReference>
<comment type="caution">
    <text evidence="10">Lacks conserved residue(s) required for the propagation of feature annotation.</text>
</comment>
<evidence type="ECO:0000256" key="8">
    <source>
        <dbReference type="ARBA" id="ARBA00022989"/>
    </source>
</evidence>
<comment type="subcellular location">
    <subcellularLocation>
        <location evidence="1">Cell membrane</location>
        <topology evidence="1">Multi-pass membrane protein</topology>
    </subcellularLocation>
</comment>
<dbReference type="InterPro" id="IPR004316">
    <property type="entry name" value="SWEET_rpt"/>
</dbReference>
<evidence type="ECO:0000256" key="10">
    <source>
        <dbReference type="RuleBase" id="RU910715"/>
    </source>
</evidence>
<protein>
    <recommendedName>
        <fullName evidence="10">Bidirectional sugar transporter SWEET</fullName>
    </recommendedName>
</protein>
<keyword evidence="4" id="KW-1003">Cell membrane</keyword>
<evidence type="ECO:0000256" key="2">
    <source>
        <dbReference type="ARBA" id="ARBA00007809"/>
    </source>
</evidence>
<dbReference type="PANTHER" id="PTHR10791">
    <property type="entry name" value="RAG1-ACTIVATING PROTEIN 1"/>
    <property type="match status" value="1"/>
</dbReference>
<evidence type="ECO:0000256" key="3">
    <source>
        <dbReference type="ARBA" id="ARBA00022448"/>
    </source>
</evidence>
<evidence type="ECO:0000256" key="1">
    <source>
        <dbReference type="ARBA" id="ARBA00004651"/>
    </source>
</evidence>
<keyword evidence="6 10" id="KW-0812">Transmembrane</keyword>
<evidence type="ECO:0000256" key="6">
    <source>
        <dbReference type="ARBA" id="ARBA00022692"/>
    </source>
</evidence>
<reference evidence="11" key="1">
    <citation type="submission" date="2023-05" db="EMBL/GenBank/DDBJ databases">
        <title>Nepenthes gracilis genome sequencing.</title>
        <authorList>
            <person name="Fukushima K."/>
        </authorList>
    </citation>
    <scope>NUCLEOTIDE SEQUENCE</scope>
    <source>
        <strain evidence="11">SING2019-196</strain>
    </source>
</reference>
<dbReference type="Proteomes" id="UP001279734">
    <property type="component" value="Unassembled WGS sequence"/>
</dbReference>
<gene>
    <name evidence="11" type="ORF">Nepgr_002963</name>
</gene>
<keyword evidence="5 10" id="KW-0762">Sugar transport</keyword>
<evidence type="ECO:0000256" key="5">
    <source>
        <dbReference type="ARBA" id="ARBA00022597"/>
    </source>
</evidence>
<evidence type="ECO:0000256" key="9">
    <source>
        <dbReference type="ARBA" id="ARBA00023136"/>
    </source>
</evidence>
<comment type="function">
    <text evidence="10">Mediates both low-affinity uptake and efflux of sugar across the membrane.</text>
</comment>
<dbReference type="PANTHER" id="PTHR10791:SF165">
    <property type="entry name" value="BIDIRECTIONAL SUGAR TRANSPORTER SWEET10"/>
    <property type="match status" value="1"/>
</dbReference>
<keyword evidence="8 10" id="KW-1133">Transmembrane helix</keyword>
<dbReference type="Gene3D" id="1.20.1280.290">
    <property type="match status" value="1"/>
</dbReference>
<sequence>MLWIVYALFDPVSTFLISINSFICFLETLYIVIFLFYATREDRIITLKLIMLMNIGGFGFINFMVIVIIKDVQLRLKILGWLCVIFSLCVFGAPLCVMREVIRTKSVKHMPLLLSFFLVISAVLRFFYGLFIMNYYIAIPNVLGFCFGIAQMVLYAIYRNSKETMDDSEGKKLPELTSDQIIKEVIKLNSINPRDKDIITAVALRAMAALDNREGICAIRIHNVNEPVEASVAVDAAAVPPAAANLTLAV</sequence>
<keyword evidence="7" id="KW-0677">Repeat</keyword>
<feature type="transmembrane region" description="Helical" evidence="10">
    <location>
        <begin position="110"/>
        <end position="131"/>
    </location>
</feature>
<dbReference type="Pfam" id="PF03083">
    <property type="entry name" value="MtN3_slv"/>
    <property type="match status" value="1"/>
</dbReference>
<accession>A0AAD3XCN6</accession>
<dbReference type="EMBL" id="BSYO01000002">
    <property type="protein sequence ID" value="GMH01124.1"/>
    <property type="molecule type" value="Genomic_DNA"/>
</dbReference>